<dbReference type="HOGENOM" id="CLU_028895_4_1_1"/>
<dbReference type="eggNOG" id="KOG4476">
    <property type="taxonomic scope" value="Eukaryota"/>
</dbReference>
<dbReference type="PANTHER" id="PTHR28027">
    <property type="entry name" value="TRANSCRIPTIONAL REGULATOR MIT1"/>
    <property type="match status" value="1"/>
</dbReference>
<feature type="region of interest" description="Disordered" evidence="1">
    <location>
        <begin position="135"/>
        <end position="180"/>
    </location>
</feature>
<feature type="region of interest" description="Disordered" evidence="1">
    <location>
        <begin position="425"/>
        <end position="603"/>
    </location>
</feature>
<keyword evidence="3" id="KW-1185">Reference proteome</keyword>
<dbReference type="PANTHER" id="PTHR28027:SF2">
    <property type="entry name" value="TRANSCRIPTIONAL REGULATOR MIT1"/>
    <property type="match status" value="1"/>
</dbReference>
<organism evidence="2 3">
    <name type="scientific">Mixia osmundae (strain CBS 9802 / IAM 14324 / JCM 22182 / KY 12970)</name>
    <dbReference type="NCBI Taxonomy" id="764103"/>
    <lineage>
        <taxon>Eukaryota</taxon>
        <taxon>Fungi</taxon>
        <taxon>Dikarya</taxon>
        <taxon>Basidiomycota</taxon>
        <taxon>Pucciniomycotina</taxon>
        <taxon>Mixiomycetes</taxon>
        <taxon>Mixiales</taxon>
        <taxon>Mixiaceae</taxon>
        <taxon>Mixia</taxon>
    </lineage>
</organism>
<feature type="compositionally biased region" description="Gly residues" evidence="1">
    <location>
        <begin position="9"/>
        <end position="18"/>
    </location>
</feature>
<proteinExistence type="predicted"/>
<dbReference type="EMBL" id="BABT02000061">
    <property type="protein sequence ID" value="GAA95276.1"/>
    <property type="molecule type" value="Genomic_DNA"/>
</dbReference>
<feature type="compositionally biased region" description="Pro residues" evidence="1">
    <location>
        <begin position="485"/>
        <end position="494"/>
    </location>
</feature>
<feature type="region of interest" description="Disordered" evidence="1">
    <location>
        <begin position="321"/>
        <end position="367"/>
    </location>
</feature>
<reference evidence="2 3" key="1">
    <citation type="journal article" date="2011" name="J. Gen. Appl. Microbiol.">
        <title>Draft genome sequencing of the enigmatic basidiomycete Mixia osmundae.</title>
        <authorList>
            <person name="Nishida H."/>
            <person name="Nagatsuka Y."/>
            <person name="Sugiyama J."/>
        </authorList>
    </citation>
    <scope>NUCLEOTIDE SEQUENCE [LARGE SCALE GENOMIC DNA]</scope>
    <source>
        <strain evidence="3">CBS 9802 / IAM 14324 / JCM 22182 / KY 12970</strain>
    </source>
</reference>
<feature type="compositionally biased region" description="Polar residues" evidence="1">
    <location>
        <begin position="135"/>
        <end position="165"/>
    </location>
</feature>
<feature type="compositionally biased region" description="Polar residues" evidence="1">
    <location>
        <begin position="357"/>
        <end position="366"/>
    </location>
</feature>
<reference evidence="2 3" key="2">
    <citation type="journal article" date="2012" name="Open Biol.">
        <title>Characteristics of nucleosomes and linker DNA regions on the genome of the basidiomycete Mixia osmundae revealed by mono- and dinucleosome mapping.</title>
        <authorList>
            <person name="Nishida H."/>
            <person name="Kondo S."/>
            <person name="Matsumoto T."/>
            <person name="Suzuki Y."/>
            <person name="Yoshikawa H."/>
            <person name="Taylor T.D."/>
            <person name="Sugiyama J."/>
        </authorList>
    </citation>
    <scope>NUCLEOTIDE SEQUENCE [LARGE SCALE GENOMIC DNA]</scope>
    <source>
        <strain evidence="3">CBS 9802 / IAM 14324 / JCM 22182 / KY 12970</strain>
    </source>
</reference>
<dbReference type="GO" id="GO:0003677">
    <property type="term" value="F:DNA binding"/>
    <property type="evidence" value="ECO:0007669"/>
    <property type="project" value="TreeGrafter"/>
</dbReference>
<dbReference type="InterPro" id="IPR018608">
    <property type="entry name" value="Gti1/Pac2"/>
</dbReference>
<dbReference type="Pfam" id="PF09729">
    <property type="entry name" value="Gti1_Pac2"/>
    <property type="match status" value="1"/>
</dbReference>
<sequence length="603" mass="65211">MAKPSTSAVGGGGGGGGSALSAGSGSGSNSSLPSLQMQEPTFFGYVETTLDALLVFEACHRGILAKVPRRLQDKEKELIRSGSIFVFDEKEAGIKRWTDGMIWSPSRILNNFLVYREMDKDKKLPVSSKSAVSGENSAQNIYSREPNPSFTGKLSTNGLGNSPSMPSGMPMTDVPGRARASSDASTDAAILIERARERALVGSLTSSVRFKAQGLVKKTFSIGTLHMVGYYALEDVLHHRLRTPSSLFELAALDISPEFLSASHFRIPPKIEQGLDGVLRYRGEPEELMSPVSSSSGSSGMITPGIDSAISMQASTPISSYSRHPYGMYPDPNGRPQSSSGPPIGSNGMYNRPQMPRAQSSGSARVSQLDRYHPYTISSRMPPPPLDTRREPADYEDAMRMIQNFDASQQQGMPRAVVPSEVPYSQLGGPYGDRPATTGSPYRPMPTSNSGGNLHGSPQSAGSGMHAPPPPPRHAASPVNFAFSPPTPTPPAPSFPNAYQYPNAFTDQDRPSPLGPRQEGHVNEYAQHETYPSVRQYQYDQQPSYRPLPYSAGPRYETGHHPDPQHQHQLTRPVGPPAQSHAASQQAFVSAPESYSHFVRREA</sequence>
<feature type="compositionally biased region" description="Low complexity" evidence="1">
    <location>
        <begin position="19"/>
        <end position="33"/>
    </location>
</feature>
<feature type="region of interest" description="Disordered" evidence="1">
    <location>
        <begin position="1"/>
        <end position="33"/>
    </location>
</feature>
<evidence type="ECO:0000313" key="2">
    <source>
        <dbReference type="EMBL" id="GAA95276.1"/>
    </source>
</evidence>
<protein>
    <submittedName>
        <fullName evidence="2">Uncharacterized protein</fullName>
    </submittedName>
</protein>
<evidence type="ECO:0000313" key="3">
    <source>
        <dbReference type="Proteomes" id="UP000009131"/>
    </source>
</evidence>
<dbReference type="InParanoid" id="G7DXG6"/>
<dbReference type="OrthoDB" id="5572844at2759"/>
<evidence type="ECO:0000256" key="1">
    <source>
        <dbReference type="SAM" id="MobiDB-lite"/>
    </source>
</evidence>
<feature type="compositionally biased region" description="Polar residues" evidence="1">
    <location>
        <begin position="533"/>
        <end position="544"/>
    </location>
</feature>
<feature type="compositionally biased region" description="Basic and acidic residues" evidence="1">
    <location>
        <begin position="557"/>
        <end position="566"/>
    </location>
</feature>
<name>G7DXG6_MIXOS</name>
<feature type="compositionally biased region" description="Low complexity" evidence="1">
    <location>
        <begin position="474"/>
        <end position="484"/>
    </location>
</feature>
<dbReference type="RefSeq" id="XP_014569859.1">
    <property type="nucleotide sequence ID" value="XM_014714373.1"/>
</dbReference>
<feature type="compositionally biased region" description="Polar residues" evidence="1">
    <location>
        <begin position="446"/>
        <end position="459"/>
    </location>
</feature>
<dbReference type="Proteomes" id="UP000009131">
    <property type="component" value="Unassembled WGS sequence"/>
</dbReference>
<dbReference type="AlphaFoldDB" id="G7DXG6"/>
<feature type="compositionally biased region" description="Low complexity" evidence="1">
    <location>
        <begin position="578"/>
        <end position="591"/>
    </location>
</feature>
<accession>G7DXG6</accession>
<gene>
    <name evidence="2" type="primary">Mo01932</name>
    <name evidence="2" type="ORF">E5Q_01932</name>
</gene>
<comment type="caution">
    <text evidence="2">The sequence shown here is derived from an EMBL/GenBank/DDBJ whole genome shotgun (WGS) entry which is preliminary data.</text>
</comment>